<dbReference type="VEuPathDB" id="FungiDB:RhiirA1_392852"/>
<dbReference type="AlphaFoldDB" id="A0A2I1EDK0"/>
<evidence type="ECO:0000313" key="1">
    <source>
        <dbReference type="EMBL" id="PKC13198.1"/>
    </source>
</evidence>
<dbReference type="VEuPathDB" id="FungiDB:FUN_014215"/>
<name>A0A2I1EDK0_9GLOM</name>
<dbReference type="VEuPathDB" id="FungiDB:RhiirA1_476687"/>
<sequence>MVAALDYMSDGNYEWGDEDDGLIDDGISVSHHSFELTIPDDVKTFNLVFGVAHSLKVDKWRGPFDNTQDICWHYHGHLNSWKFNPDQSVHGPKHYLYENNVSPHKQKDDLQFKFVLTNIILGENNILLVSVRGYAVICEFHVISQNISTNDLFDLSFSSVDRYPFVFVDDPDYFTRLK</sequence>
<comment type="caution">
    <text evidence="1">The sequence shown here is derived from an EMBL/GenBank/DDBJ whole genome shotgun (WGS) entry which is preliminary data.</text>
</comment>
<gene>
    <name evidence="1" type="ORF">RhiirA5_372451</name>
</gene>
<protein>
    <submittedName>
        <fullName evidence="1">Uncharacterized protein</fullName>
    </submittedName>
</protein>
<proteinExistence type="predicted"/>
<evidence type="ECO:0000313" key="2">
    <source>
        <dbReference type="Proteomes" id="UP000232722"/>
    </source>
</evidence>
<dbReference type="EMBL" id="LLXJ01000204">
    <property type="protein sequence ID" value="PKC13198.1"/>
    <property type="molecule type" value="Genomic_DNA"/>
</dbReference>
<dbReference type="Proteomes" id="UP000232722">
    <property type="component" value="Unassembled WGS sequence"/>
</dbReference>
<reference evidence="1 2" key="1">
    <citation type="submission" date="2016-04" db="EMBL/GenBank/DDBJ databases">
        <title>Genome analyses suggest a sexual origin of heterokaryosis in a supposedly ancient asexual fungus.</title>
        <authorList>
            <person name="Ropars J."/>
            <person name="Sedzielewska K."/>
            <person name="Noel J."/>
            <person name="Charron P."/>
            <person name="Farinelli L."/>
            <person name="Marton T."/>
            <person name="Kruger M."/>
            <person name="Pelin A."/>
            <person name="Brachmann A."/>
            <person name="Corradi N."/>
        </authorList>
    </citation>
    <scope>NUCLEOTIDE SEQUENCE [LARGE SCALE GENOMIC DNA]</scope>
    <source>
        <strain evidence="1 2">A5</strain>
    </source>
</reference>
<accession>A0A2I1EDK0</accession>
<organism evidence="1 2">
    <name type="scientific">Rhizophagus irregularis</name>
    <dbReference type="NCBI Taxonomy" id="588596"/>
    <lineage>
        <taxon>Eukaryota</taxon>
        <taxon>Fungi</taxon>
        <taxon>Fungi incertae sedis</taxon>
        <taxon>Mucoromycota</taxon>
        <taxon>Glomeromycotina</taxon>
        <taxon>Glomeromycetes</taxon>
        <taxon>Glomerales</taxon>
        <taxon>Glomeraceae</taxon>
        <taxon>Rhizophagus</taxon>
    </lineage>
</organism>
<reference evidence="1 2" key="2">
    <citation type="submission" date="2017-09" db="EMBL/GenBank/DDBJ databases">
        <title>Extensive intraspecific genome diversity in a model arbuscular mycorrhizal fungus.</title>
        <authorList>
            <person name="Chen E.C."/>
            <person name="Morin E."/>
            <person name="Beaudet D."/>
            <person name="Noel J."/>
            <person name="Ndikumana S."/>
            <person name="Charron P."/>
            <person name="St-Onge C."/>
            <person name="Giorgi J."/>
            <person name="Grigoriev I.V."/>
            <person name="Roux C."/>
            <person name="Martin F.M."/>
            <person name="Corradi N."/>
        </authorList>
    </citation>
    <scope>NUCLEOTIDE SEQUENCE [LARGE SCALE GENOMIC DNA]</scope>
    <source>
        <strain evidence="1 2">A5</strain>
    </source>
</reference>